<evidence type="ECO:0000259" key="4">
    <source>
        <dbReference type="PROSITE" id="PS50222"/>
    </source>
</evidence>
<dbReference type="Proteomes" id="UP001497623">
    <property type="component" value="Unassembled WGS sequence"/>
</dbReference>
<accession>A0AAV2SJ34</accession>
<dbReference type="PANTHER" id="PTHR23048">
    <property type="entry name" value="MYOSIN LIGHT CHAIN 1, 3"/>
    <property type="match status" value="1"/>
</dbReference>
<dbReference type="PROSITE" id="PS00018">
    <property type="entry name" value="EF_HAND_1"/>
    <property type="match status" value="1"/>
</dbReference>
<sequence length="154" mass="17688">MNTKLIRYTFIIEISFLQHINVSSSGVCSIIKQLGHTLPEAEILELVSTMDKDNGAFAFKTFLKIMVRLNMREAFREYDKDGNGYITIDEFSQLMKASSDKQVSFREVIQTMTNHDRTGDGMISYQEFVSMLISDEKSNTQLMKEAFQEFDING</sequence>
<keyword evidence="6" id="KW-1185">Reference proteome</keyword>
<reference evidence="5 6" key="1">
    <citation type="submission" date="2024-05" db="EMBL/GenBank/DDBJ databases">
        <authorList>
            <person name="Wallberg A."/>
        </authorList>
    </citation>
    <scope>NUCLEOTIDE SEQUENCE [LARGE SCALE GENOMIC DNA]</scope>
</reference>
<dbReference type="GO" id="GO:0016460">
    <property type="term" value="C:myosin II complex"/>
    <property type="evidence" value="ECO:0007669"/>
    <property type="project" value="TreeGrafter"/>
</dbReference>
<proteinExistence type="predicted"/>
<dbReference type="PANTHER" id="PTHR23048:SF0">
    <property type="entry name" value="CALMODULIN LIKE 3"/>
    <property type="match status" value="1"/>
</dbReference>
<dbReference type="FunFam" id="1.10.238.10:FF:000001">
    <property type="entry name" value="Calmodulin 1"/>
    <property type="match status" value="1"/>
</dbReference>
<keyword evidence="2" id="KW-0106">Calcium</keyword>
<evidence type="ECO:0000313" key="5">
    <source>
        <dbReference type="EMBL" id="CAL4192604.1"/>
    </source>
</evidence>
<name>A0AAV2SJ34_MEGNR</name>
<feature type="domain" description="EF-hand" evidence="4">
    <location>
        <begin position="103"/>
        <end position="138"/>
    </location>
</feature>
<dbReference type="SUPFAM" id="SSF47473">
    <property type="entry name" value="EF-hand"/>
    <property type="match status" value="1"/>
</dbReference>
<evidence type="ECO:0000256" key="1">
    <source>
        <dbReference type="ARBA" id="ARBA00022737"/>
    </source>
</evidence>
<evidence type="ECO:0000313" key="6">
    <source>
        <dbReference type="Proteomes" id="UP001497623"/>
    </source>
</evidence>
<dbReference type="AlphaFoldDB" id="A0AAV2SJ34"/>
<dbReference type="InterPro" id="IPR002048">
    <property type="entry name" value="EF_hand_dom"/>
</dbReference>
<dbReference type="EMBL" id="CAXKWB010068961">
    <property type="protein sequence ID" value="CAL4192604.1"/>
    <property type="molecule type" value="Genomic_DNA"/>
</dbReference>
<dbReference type="SMART" id="SM00054">
    <property type="entry name" value="EFh"/>
    <property type="match status" value="2"/>
</dbReference>
<dbReference type="CDD" id="cd00051">
    <property type="entry name" value="EFh"/>
    <property type="match status" value="1"/>
</dbReference>
<dbReference type="InterPro" id="IPR050230">
    <property type="entry name" value="CALM/Myosin/TropC-like"/>
</dbReference>
<gene>
    <name evidence="5" type="ORF">MNOR_LOCUS36749</name>
</gene>
<dbReference type="InterPro" id="IPR011992">
    <property type="entry name" value="EF-hand-dom_pair"/>
</dbReference>
<dbReference type="InterPro" id="IPR018247">
    <property type="entry name" value="EF_Hand_1_Ca_BS"/>
</dbReference>
<keyword evidence="1" id="KW-0677">Repeat</keyword>
<evidence type="ECO:0000256" key="3">
    <source>
        <dbReference type="ARBA" id="ARBA00037722"/>
    </source>
</evidence>
<protein>
    <recommendedName>
        <fullName evidence="4">EF-hand domain-containing protein</fullName>
    </recommendedName>
</protein>
<dbReference type="Gene3D" id="1.10.238.10">
    <property type="entry name" value="EF-hand"/>
    <property type="match status" value="2"/>
</dbReference>
<feature type="domain" description="EF-hand" evidence="4">
    <location>
        <begin position="66"/>
        <end position="101"/>
    </location>
</feature>
<comment type="function">
    <text evidence="3">Troponin is the central regulatory protein of striated muscle contraction. Tn consists of three components: Tn-I which is the inhibitor of actomyosin ATPase, Tn-T which contains the binding site for tropomyosin and Tn-C. The binding of calcium to Tn-C abolishes the inhibitory action of Tn on actin filaments.</text>
</comment>
<evidence type="ECO:0000256" key="2">
    <source>
        <dbReference type="ARBA" id="ARBA00022837"/>
    </source>
</evidence>
<feature type="non-terminal residue" evidence="5">
    <location>
        <position position="154"/>
    </location>
</feature>
<dbReference type="Pfam" id="PF13499">
    <property type="entry name" value="EF-hand_7"/>
    <property type="match status" value="1"/>
</dbReference>
<dbReference type="PROSITE" id="PS50222">
    <property type="entry name" value="EF_HAND_2"/>
    <property type="match status" value="2"/>
</dbReference>
<organism evidence="5 6">
    <name type="scientific">Meganyctiphanes norvegica</name>
    <name type="common">Northern krill</name>
    <name type="synonym">Thysanopoda norvegica</name>
    <dbReference type="NCBI Taxonomy" id="48144"/>
    <lineage>
        <taxon>Eukaryota</taxon>
        <taxon>Metazoa</taxon>
        <taxon>Ecdysozoa</taxon>
        <taxon>Arthropoda</taxon>
        <taxon>Crustacea</taxon>
        <taxon>Multicrustacea</taxon>
        <taxon>Malacostraca</taxon>
        <taxon>Eumalacostraca</taxon>
        <taxon>Eucarida</taxon>
        <taxon>Euphausiacea</taxon>
        <taxon>Euphausiidae</taxon>
        <taxon>Meganyctiphanes</taxon>
    </lineage>
</organism>
<dbReference type="GO" id="GO:0005509">
    <property type="term" value="F:calcium ion binding"/>
    <property type="evidence" value="ECO:0007669"/>
    <property type="project" value="InterPro"/>
</dbReference>
<comment type="caution">
    <text evidence="5">The sequence shown here is derived from an EMBL/GenBank/DDBJ whole genome shotgun (WGS) entry which is preliminary data.</text>
</comment>